<gene>
    <name evidence="2" type="ORF">GCK32_013106</name>
</gene>
<comment type="caution">
    <text evidence="2">The sequence shown here is derived from an EMBL/GenBank/DDBJ whole genome shotgun (WGS) entry which is preliminary data.</text>
</comment>
<proteinExistence type="predicted"/>
<evidence type="ECO:0000256" key="1">
    <source>
        <dbReference type="SAM" id="Phobius"/>
    </source>
</evidence>
<name>A0AAN8F179_TRICO</name>
<protein>
    <submittedName>
        <fullName evidence="2">Uncharacterized protein</fullName>
    </submittedName>
</protein>
<dbReference type="Proteomes" id="UP001331761">
    <property type="component" value="Unassembled WGS sequence"/>
</dbReference>
<keyword evidence="1" id="KW-0472">Membrane</keyword>
<accession>A0AAN8F179</accession>
<evidence type="ECO:0000313" key="3">
    <source>
        <dbReference type="Proteomes" id="UP001331761"/>
    </source>
</evidence>
<sequence length="80" mass="9600">FCLPETLKFEERKKVEDVSRRANQLVAPTELFKFSAVDAPIQRKHEMQRIGVIYFIYLFLYAGLEFTLPFLTHLRFNFDR</sequence>
<dbReference type="EMBL" id="WIXE01017455">
    <property type="protein sequence ID" value="KAK5971736.1"/>
    <property type="molecule type" value="Genomic_DNA"/>
</dbReference>
<organism evidence="2 3">
    <name type="scientific">Trichostrongylus colubriformis</name>
    <name type="common">Black scour worm</name>
    <dbReference type="NCBI Taxonomy" id="6319"/>
    <lineage>
        <taxon>Eukaryota</taxon>
        <taxon>Metazoa</taxon>
        <taxon>Ecdysozoa</taxon>
        <taxon>Nematoda</taxon>
        <taxon>Chromadorea</taxon>
        <taxon>Rhabditida</taxon>
        <taxon>Rhabditina</taxon>
        <taxon>Rhabditomorpha</taxon>
        <taxon>Strongyloidea</taxon>
        <taxon>Trichostrongylidae</taxon>
        <taxon>Trichostrongylus</taxon>
    </lineage>
</organism>
<feature type="non-terminal residue" evidence="2">
    <location>
        <position position="1"/>
    </location>
</feature>
<keyword evidence="3" id="KW-1185">Reference proteome</keyword>
<feature type="transmembrane region" description="Helical" evidence="1">
    <location>
        <begin position="52"/>
        <end position="71"/>
    </location>
</feature>
<keyword evidence="1" id="KW-0812">Transmembrane</keyword>
<keyword evidence="1" id="KW-1133">Transmembrane helix</keyword>
<reference evidence="2 3" key="1">
    <citation type="submission" date="2019-10" db="EMBL/GenBank/DDBJ databases">
        <title>Assembly and Annotation for the nematode Trichostrongylus colubriformis.</title>
        <authorList>
            <person name="Martin J."/>
        </authorList>
    </citation>
    <scope>NUCLEOTIDE SEQUENCE [LARGE SCALE GENOMIC DNA]</scope>
    <source>
        <strain evidence="2">G859</strain>
        <tissue evidence="2">Whole worm</tissue>
    </source>
</reference>
<evidence type="ECO:0000313" key="2">
    <source>
        <dbReference type="EMBL" id="KAK5971736.1"/>
    </source>
</evidence>
<dbReference type="AlphaFoldDB" id="A0AAN8F179"/>